<name>A0A1E8CHW8_9GAMM</name>
<dbReference type="STRING" id="1524254.PHACT_00940"/>
<dbReference type="Pfam" id="PF02620">
    <property type="entry name" value="YceD"/>
    <property type="match status" value="1"/>
</dbReference>
<dbReference type="InterPro" id="IPR039255">
    <property type="entry name" value="YceD_bac"/>
</dbReference>
<evidence type="ECO:0000256" key="5">
    <source>
        <dbReference type="ARBA" id="ARBA00031841"/>
    </source>
</evidence>
<keyword evidence="7" id="KW-1185">Reference proteome</keyword>
<keyword evidence="4" id="KW-0690">Ribosome biogenesis</keyword>
<gene>
    <name evidence="6" type="ORF">PHACT_00940</name>
</gene>
<organism evidence="6 7">
    <name type="scientific">Pseudohongiella acticola</name>
    <dbReference type="NCBI Taxonomy" id="1524254"/>
    <lineage>
        <taxon>Bacteria</taxon>
        <taxon>Pseudomonadati</taxon>
        <taxon>Pseudomonadota</taxon>
        <taxon>Gammaproteobacteria</taxon>
        <taxon>Pseudomonadales</taxon>
        <taxon>Pseudohongiellaceae</taxon>
        <taxon>Pseudohongiella</taxon>
    </lineage>
</organism>
<evidence type="ECO:0000313" key="7">
    <source>
        <dbReference type="Proteomes" id="UP000175669"/>
    </source>
</evidence>
<comment type="similarity">
    <text evidence="2">Belongs to the DUF177 domain family.</text>
</comment>
<dbReference type="GO" id="GO:0042254">
    <property type="term" value="P:ribosome biogenesis"/>
    <property type="evidence" value="ECO:0007669"/>
    <property type="project" value="UniProtKB-KW"/>
</dbReference>
<dbReference type="PANTHER" id="PTHR38099">
    <property type="entry name" value="LARGE RIBOSOMAL RNA SUBUNIT ACCUMULATION PROTEIN YCED"/>
    <property type="match status" value="1"/>
</dbReference>
<reference evidence="7" key="1">
    <citation type="submission" date="2016-07" db="EMBL/GenBank/DDBJ databases">
        <authorList>
            <person name="Florea S."/>
            <person name="Webb J.S."/>
            <person name="Jaromczyk J."/>
            <person name="Schardl C.L."/>
        </authorList>
    </citation>
    <scope>NUCLEOTIDE SEQUENCE [LARGE SCALE GENOMIC DNA]</scope>
    <source>
        <strain evidence="7">KCTC 42131</strain>
    </source>
</reference>
<evidence type="ECO:0000313" key="6">
    <source>
        <dbReference type="EMBL" id="OFE11885.1"/>
    </source>
</evidence>
<dbReference type="InterPro" id="IPR003772">
    <property type="entry name" value="YceD"/>
</dbReference>
<evidence type="ECO:0000256" key="3">
    <source>
        <dbReference type="ARBA" id="ARBA00015716"/>
    </source>
</evidence>
<dbReference type="Proteomes" id="UP000175669">
    <property type="component" value="Unassembled WGS sequence"/>
</dbReference>
<dbReference type="GO" id="GO:0005829">
    <property type="term" value="C:cytosol"/>
    <property type="evidence" value="ECO:0007669"/>
    <property type="project" value="TreeGrafter"/>
</dbReference>
<comment type="caution">
    <text evidence="6">The sequence shown here is derived from an EMBL/GenBank/DDBJ whole genome shotgun (WGS) entry which is preliminary data.</text>
</comment>
<dbReference type="AlphaFoldDB" id="A0A1E8CHW8"/>
<dbReference type="PANTHER" id="PTHR38099:SF1">
    <property type="entry name" value="LARGE RIBOSOMAL RNA SUBUNIT ACCUMULATION PROTEIN YCED"/>
    <property type="match status" value="1"/>
</dbReference>
<protein>
    <recommendedName>
        <fullName evidence="3">Large ribosomal RNA subunit accumulation protein YceD</fullName>
    </recommendedName>
    <alternativeName>
        <fullName evidence="5">23S rRNA accumulation protein YceD</fullName>
    </alternativeName>
</protein>
<evidence type="ECO:0000256" key="4">
    <source>
        <dbReference type="ARBA" id="ARBA00022517"/>
    </source>
</evidence>
<dbReference type="OrthoDB" id="9786771at2"/>
<accession>A0A1E8CHW8</accession>
<evidence type="ECO:0000256" key="2">
    <source>
        <dbReference type="ARBA" id="ARBA00010740"/>
    </source>
</evidence>
<dbReference type="EMBL" id="MASR01000001">
    <property type="protein sequence ID" value="OFE11885.1"/>
    <property type="molecule type" value="Genomic_DNA"/>
</dbReference>
<dbReference type="RefSeq" id="WP_070115510.1">
    <property type="nucleotide sequence ID" value="NZ_MASR01000001.1"/>
</dbReference>
<sequence>MVETLEFASPMLPFVDARKAFRHEQRIAGYLPLASLKNLSAMLTDNEGKIEAVLTFRFDQDRRRRIDGELWATVNVQCQRCLEPVQISLGEQFELAVVSTEAMAKNLPASLDPWLSDAETLIPADIIEEQLILCMPIVSTHSECNAAIVHDVLEKGVGIEHSEQIEKKQEKNPFSVLATLKNKPDTH</sequence>
<proteinExistence type="inferred from homology"/>
<comment type="function">
    <text evidence="1">Plays a role in synthesis, processing and/or stability of 23S rRNA.</text>
</comment>
<evidence type="ECO:0000256" key="1">
    <source>
        <dbReference type="ARBA" id="ARBA00002868"/>
    </source>
</evidence>